<dbReference type="GO" id="GO:0005829">
    <property type="term" value="C:cytosol"/>
    <property type="evidence" value="ECO:0007669"/>
    <property type="project" value="TreeGrafter"/>
</dbReference>
<dbReference type="AlphaFoldDB" id="A0A0L8AKF8"/>
<proteinExistence type="inferred from homology"/>
<comment type="cofactor">
    <cofactor evidence="2 5 6">
        <name>pyridoxal 5'-phosphate</name>
        <dbReference type="ChEBI" id="CHEBI:597326"/>
    </cofactor>
</comment>
<dbReference type="SUPFAM" id="SSF51419">
    <property type="entry name" value="PLP-binding barrel"/>
    <property type="match status" value="1"/>
</dbReference>
<comment type="catalytic activity">
    <reaction evidence="1 5">
        <text>L-alanine = D-alanine</text>
        <dbReference type="Rhea" id="RHEA:20249"/>
        <dbReference type="ChEBI" id="CHEBI:57416"/>
        <dbReference type="ChEBI" id="CHEBI:57972"/>
        <dbReference type="EC" id="5.1.1.1"/>
    </reaction>
</comment>
<dbReference type="InterPro" id="IPR036565">
    <property type="entry name" value="Mur-like_cat_sf"/>
</dbReference>
<keyword evidence="3 5" id="KW-0663">Pyridoxal phosphate</keyword>
<dbReference type="Pfam" id="PF08245">
    <property type="entry name" value="Mur_ligase_M"/>
    <property type="match status" value="1"/>
</dbReference>
<evidence type="ECO:0000313" key="9">
    <source>
        <dbReference type="EMBL" id="KOF02933.1"/>
    </source>
</evidence>
<dbReference type="PATRIC" id="fig|1566026.4.peg.3597"/>
<evidence type="ECO:0000256" key="2">
    <source>
        <dbReference type="ARBA" id="ARBA00001933"/>
    </source>
</evidence>
<dbReference type="InterPro" id="IPR036615">
    <property type="entry name" value="Mur_ligase_C_dom_sf"/>
</dbReference>
<dbReference type="SUPFAM" id="SSF63418">
    <property type="entry name" value="MurE/MurF N-terminal domain"/>
    <property type="match status" value="1"/>
</dbReference>
<comment type="caution">
    <text evidence="9">The sequence shown here is derived from an EMBL/GenBank/DDBJ whole genome shotgun (WGS) entry which is preliminary data.</text>
</comment>
<dbReference type="OrthoDB" id="9801978at2"/>
<dbReference type="PANTHER" id="PTHR30511:SF0">
    <property type="entry name" value="ALANINE RACEMASE, CATABOLIC-RELATED"/>
    <property type="match status" value="1"/>
</dbReference>
<dbReference type="CDD" id="cd00430">
    <property type="entry name" value="PLPDE_III_AR"/>
    <property type="match status" value="1"/>
</dbReference>
<feature type="modified residue" description="N6-(pyridoxal phosphate)lysine" evidence="5 6">
    <location>
        <position position="481"/>
    </location>
</feature>
<dbReference type="HAMAP" id="MF_01201">
    <property type="entry name" value="Ala_racemase"/>
    <property type="match status" value="1"/>
</dbReference>
<dbReference type="GO" id="GO:0005524">
    <property type="term" value="F:ATP binding"/>
    <property type="evidence" value="ECO:0007669"/>
    <property type="project" value="InterPro"/>
</dbReference>
<dbReference type="Gene3D" id="3.90.190.20">
    <property type="entry name" value="Mur ligase, C-terminal domain"/>
    <property type="match status" value="1"/>
</dbReference>
<dbReference type="PRINTS" id="PR00992">
    <property type="entry name" value="ALARACEMASE"/>
</dbReference>
<dbReference type="FunFam" id="3.20.20.10:FF:000002">
    <property type="entry name" value="Alanine racemase"/>
    <property type="match status" value="1"/>
</dbReference>
<dbReference type="EC" id="5.1.1.1" evidence="5"/>
<dbReference type="NCBIfam" id="NF008897">
    <property type="entry name" value="PRK11930.1"/>
    <property type="match status" value="1"/>
</dbReference>
<protein>
    <recommendedName>
        <fullName evidence="5">Alanine racemase</fullName>
        <ecNumber evidence="5">5.1.1.1</ecNumber>
    </recommendedName>
</protein>
<dbReference type="InterPro" id="IPR000821">
    <property type="entry name" value="Ala_racemase"/>
</dbReference>
<feature type="domain" description="Alanine racemase C-terminal" evidence="8">
    <location>
        <begin position="685"/>
        <end position="809"/>
    </location>
</feature>
<dbReference type="SUPFAM" id="SSF50621">
    <property type="entry name" value="Alanine racemase C-terminal domain-like"/>
    <property type="match status" value="1"/>
</dbReference>
<dbReference type="InterPro" id="IPR029066">
    <property type="entry name" value="PLP-binding_barrel"/>
</dbReference>
<accession>A0A0L8AKF8</accession>
<dbReference type="GO" id="GO:0030632">
    <property type="term" value="P:D-alanine biosynthetic process"/>
    <property type="evidence" value="ECO:0007669"/>
    <property type="project" value="UniProtKB-UniRule"/>
</dbReference>
<evidence type="ECO:0000313" key="10">
    <source>
        <dbReference type="Proteomes" id="UP000036908"/>
    </source>
</evidence>
<feature type="binding site" evidence="5 7">
    <location>
        <position position="578"/>
    </location>
    <ligand>
        <name>substrate</name>
    </ligand>
</feature>
<dbReference type="RefSeq" id="WP_053223353.1">
    <property type="nucleotide sequence ID" value="NZ_JSVA01000009.1"/>
</dbReference>
<name>A0A0L8AKF8_9BACT</name>
<evidence type="ECO:0000256" key="5">
    <source>
        <dbReference type="HAMAP-Rule" id="MF_01201"/>
    </source>
</evidence>
<evidence type="ECO:0000259" key="8">
    <source>
        <dbReference type="SMART" id="SM01005"/>
    </source>
</evidence>
<dbReference type="SUPFAM" id="SSF53244">
    <property type="entry name" value="MurD-like peptide ligases, peptide-binding domain"/>
    <property type="match status" value="1"/>
</dbReference>
<evidence type="ECO:0000256" key="6">
    <source>
        <dbReference type="PIRSR" id="PIRSR600821-50"/>
    </source>
</evidence>
<dbReference type="InterPro" id="IPR009006">
    <property type="entry name" value="Ala_racemase/Decarboxylase_C"/>
</dbReference>
<keyword evidence="4 5" id="KW-0413">Isomerase</keyword>
<dbReference type="GO" id="GO:0016881">
    <property type="term" value="F:acid-amino acid ligase activity"/>
    <property type="evidence" value="ECO:0007669"/>
    <property type="project" value="InterPro"/>
</dbReference>
<sequence>MKLSQIFELIDGEYLSIGIDHDIAHLMTDSRKAFDLESGLFFAIDGLHHDGHSFIPELIKAGFQNFVVEKEIEAFSEKINIIKVASSVRALQAIAEAKRALFNKHVVAITGSNGKTIIKEWLAQMLSEKQNICKSPKSFNSQIGVPLSVWPLSDAHDLGIFETGISEPGEMTSLKRVIQPTHGILTNIGSAHEQYFTSIEQKLDEKLILFEAIDQLYYCNDNPLINEGIGRMKKPPKHKTSWGFNSEADLQVAKKEGSFFILKSKTETFTLKLHSVNETYVENIMHCICFAYFNGWSPSEIQKGIDALRPIKMRLELKKGINQTYIIDDTYNNDLAGLEIALDFLSQQKHYPQKSLILSDIPQSAPKESTYARVAELVQEKDITQLYAIGSELADFKSLFPSSTKFYPTTEDFLQHSTDNFEKEVVLIKGARSFGFEQIAKQLTERIHRTVLEIDLDAVTHNLNVYRQQLKADTKLLIMVKALAYGSGGSEIAHLLQFHKVDYLGVAYVDEAVQLRKAGINLPIMVINPSEEDLPNLVTYNIEPEIYSFAQLKVFSEFYMKKGIELKGHFTINTGMNRLGFDPEDLEALVNEIKHLPHVKVQSLYTHLAASDEAEHKSFSLQQLQTFKAYAEKVEQQLGIKTIKHALNSAGIVAYSEYQFDMVRLGIGLYGIEPSGNLQHELKSISTLKTVISQIRNVKKGETIGYGRKGKVTKNMRIATIAIGYADGFSRIFSNGNGEVMLNGQMAKVIGNVCMDMTMIDISNIEAEEGDTVIIFGEKPTISDLAKKAKTIPYEILTNVSDRVKRVYFAE</sequence>
<dbReference type="InterPro" id="IPR013221">
    <property type="entry name" value="Mur_ligase_cen"/>
</dbReference>
<dbReference type="SMART" id="SM01005">
    <property type="entry name" value="Ala_racemase_C"/>
    <property type="match status" value="1"/>
</dbReference>
<dbReference type="Proteomes" id="UP000036908">
    <property type="component" value="Unassembled WGS sequence"/>
</dbReference>
<feature type="active site" description="Proton acceptor; specific for D-alanine" evidence="5">
    <location>
        <position position="481"/>
    </location>
</feature>
<dbReference type="UniPathway" id="UPA00042">
    <property type="reaction ID" value="UER00497"/>
</dbReference>
<dbReference type="GO" id="GO:0030170">
    <property type="term" value="F:pyridoxal phosphate binding"/>
    <property type="evidence" value="ECO:0007669"/>
    <property type="project" value="UniProtKB-UniRule"/>
</dbReference>
<feature type="binding site" evidence="5 7">
    <location>
        <position position="755"/>
    </location>
    <ligand>
        <name>substrate</name>
    </ligand>
</feature>
<evidence type="ECO:0000256" key="1">
    <source>
        <dbReference type="ARBA" id="ARBA00000316"/>
    </source>
</evidence>
<comment type="pathway">
    <text evidence="5">Amino-acid biosynthesis; D-alanine biosynthesis; D-alanine from L-alanine: step 1/1.</text>
</comment>
<dbReference type="Gene3D" id="3.40.1390.10">
    <property type="entry name" value="MurE/MurF, N-terminal domain"/>
    <property type="match status" value="1"/>
</dbReference>
<reference evidence="10" key="1">
    <citation type="submission" date="2014-11" db="EMBL/GenBank/DDBJ databases">
        <title>Genome sequencing of Roseivirga sp. D-25.</title>
        <authorList>
            <person name="Selvaratnam C."/>
            <person name="Thevarajoo S."/>
            <person name="Goh K.M."/>
            <person name="Eee R."/>
            <person name="Chan K.-G."/>
            <person name="Chong C.S."/>
        </authorList>
    </citation>
    <scope>NUCLEOTIDE SEQUENCE [LARGE SCALE GENOMIC DNA]</scope>
    <source>
        <strain evidence="10">D-25</strain>
    </source>
</reference>
<comment type="function">
    <text evidence="5">Catalyzes the interconversion of L-alanine and D-alanine. May also act on other amino acids.</text>
</comment>
<dbReference type="EMBL" id="JSVA01000009">
    <property type="protein sequence ID" value="KOF02933.1"/>
    <property type="molecule type" value="Genomic_DNA"/>
</dbReference>
<dbReference type="Pfam" id="PF00842">
    <property type="entry name" value="Ala_racemase_C"/>
    <property type="match status" value="1"/>
</dbReference>
<dbReference type="Gene3D" id="3.20.20.10">
    <property type="entry name" value="Alanine racemase"/>
    <property type="match status" value="1"/>
</dbReference>
<organism evidence="9 10">
    <name type="scientific">Roseivirga seohaensis subsp. aquiponti</name>
    <dbReference type="NCBI Taxonomy" id="1566026"/>
    <lineage>
        <taxon>Bacteria</taxon>
        <taxon>Pseudomonadati</taxon>
        <taxon>Bacteroidota</taxon>
        <taxon>Cytophagia</taxon>
        <taxon>Cytophagales</taxon>
        <taxon>Roseivirgaceae</taxon>
        <taxon>Roseivirga</taxon>
    </lineage>
</organism>
<dbReference type="PANTHER" id="PTHR30511">
    <property type="entry name" value="ALANINE RACEMASE"/>
    <property type="match status" value="1"/>
</dbReference>
<dbReference type="InterPro" id="IPR035911">
    <property type="entry name" value="MurE/MurF_N"/>
</dbReference>
<evidence type="ECO:0000256" key="7">
    <source>
        <dbReference type="PIRSR" id="PIRSR600821-52"/>
    </source>
</evidence>
<dbReference type="SUPFAM" id="SSF53623">
    <property type="entry name" value="MurD-like peptide ligases, catalytic domain"/>
    <property type="match status" value="1"/>
</dbReference>
<comment type="similarity">
    <text evidence="5">Belongs to the alanine racemase family.</text>
</comment>
<keyword evidence="10" id="KW-1185">Reference proteome</keyword>
<gene>
    <name evidence="9" type="ORF">OB69_08820</name>
</gene>
<dbReference type="InterPro" id="IPR001608">
    <property type="entry name" value="Ala_racemase_N"/>
</dbReference>
<dbReference type="InterPro" id="IPR011079">
    <property type="entry name" value="Ala_racemase_C"/>
</dbReference>
<feature type="active site" description="Proton acceptor; specific for L-alanine" evidence="5">
    <location>
        <position position="706"/>
    </location>
</feature>
<dbReference type="GO" id="GO:0008784">
    <property type="term" value="F:alanine racemase activity"/>
    <property type="evidence" value="ECO:0007669"/>
    <property type="project" value="UniProtKB-UniRule"/>
</dbReference>
<dbReference type="Gene3D" id="2.40.37.10">
    <property type="entry name" value="Lyase, Ornithine Decarboxylase, Chain A, domain 1"/>
    <property type="match status" value="1"/>
</dbReference>
<dbReference type="Gene3D" id="3.40.1190.10">
    <property type="entry name" value="Mur-like, catalytic domain"/>
    <property type="match status" value="1"/>
</dbReference>
<dbReference type="NCBIfam" id="TIGR00492">
    <property type="entry name" value="alr"/>
    <property type="match status" value="1"/>
</dbReference>
<dbReference type="Pfam" id="PF01168">
    <property type="entry name" value="Ala_racemase_N"/>
    <property type="match status" value="1"/>
</dbReference>
<evidence type="ECO:0000256" key="4">
    <source>
        <dbReference type="ARBA" id="ARBA00023235"/>
    </source>
</evidence>
<evidence type="ECO:0000256" key="3">
    <source>
        <dbReference type="ARBA" id="ARBA00022898"/>
    </source>
</evidence>